<dbReference type="STRING" id="69332.A0A388LT86"/>
<dbReference type="Gramene" id="GBG85548">
    <property type="protein sequence ID" value="GBG85548"/>
    <property type="gene ID" value="CBR_g40186"/>
</dbReference>
<name>A0A388LT86_CHABU</name>
<protein>
    <recommendedName>
        <fullName evidence="4">NET domain-containing protein</fullName>
    </recommendedName>
</protein>
<evidence type="ECO:0000256" key="1">
    <source>
        <dbReference type="ARBA" id="ARBA00023015"/>
    </source>
</evidence>
<accession>A0A388LT86</accession>
<feature type="compositionally biased region" description="Basic and acidic residues" evidence="3">
    <location>
        <begin position="228"/>
        <end position="242"/>
    </location>
</feature>
<feature type="compositionally biased region" description="Gly residues" evidence="3">
    <location>
        <begin position="1"/>
        <end position="19"/>
    </location>
</feature>
<dbReference type="InterPro" id="IPR027353">
    <property type="entry name" value="NET_dom"/>
</dbReference>
<keyword evidence="6" id="KW-1185">Reference proteome</keyword>
<dbReference type="AlphaFoldDB" id="A0A388LT86"/>
<evidence type="ECO:0000256" key="3">
    <source>
        <dbReference type="SAM" id="MobiDB-lite"/>
    </source>
</evidence>
<dbReference type="PANTHER" id="PTHR45926">
    <property type="entry name" value="OSJNBA0053K19.4 PROTEIN"/>
    <property type="match status" value="1"/>
</dbReference>
<feature type="domain" description="NET" evidence="4">
    <location>
        <begin position="374"/>
        <end position="436"/>
    </location>
</feature>
<reference evidence="5 6" key="1">
    <citation type="journal article" date="2018" name="Cell">
        <title>The Chara Genome: Secondary Complexity and Implications for Plant Terrestrialization.</title>
        <authorList>
            <person name="Nishiyama T."/>
            <person name="Sakayama H."/>
            <person name="Vries J.D."/>
            <person name="Buschmann H."/>
            <person name="Saint-Marcoux D."/>
            <person name="Ullrich K.K."/>
            <person name="Haas F.B."/>
            <person name="Vanderstraeten L."/>
            <person name="Becker D."/>
            <person name="Lang D."/>
            <person name="Vosolsobe S."/>
            <person name="Rombauts S."/>
            <person name="Wilhelmsson P.K.I."/>
            <person name="Janitza P."/>
            <person name="Kern R."/>
            <person name="Heyl A."/>
            <person name="Rumpler F."/>
            <person name="Villalobos L.I.A.C."/>
            <person name="Clay J.M."/>
            <person name="Skokan R."/>
            <person name="Toyoda A."/>
            <person name="Suzuki Y."/>
            <person name="Kagoshima H."/>
            <person name="Schijlen E."/>
            <person name="Tajeshwar N."/>
            <person name="Catarino B."/>
            <person name="Hetherington A.J."/>
            <person name="Saltykova A."/>
            <person name="Bonnot C."/>
            <person name="Breuninger H."/>
            <person name="Symeonidi A."/>
            <person name="Radhakrishnan G.V."/>
            <person name="Van Nieuwerburgh F."/>
            <person name="Deforce D."/>
            <person name="Chang C."/>
            <person name="Karol K.G."/>
            <person name="Hedrich R."/>
            <person name="Ulvskov P."/>
            <person name="Glockner G."/>
            <person name="Delwiche C.F."/>
            <person name="Petrasek J."/>
            <person name="Van de Peer Y."/>
            <person name="Friml J."/>
            <person name="Beilby M."/>
            <person name="Dolan L."/>
            <person name="Kohara Y."/>
            <person name="Sugano S."/>
            <person name="Fujiyama A."/>
            <person name="Delaux P.-M."/>
            <person name="Quint M."/>
            <person name="TheiBen G."/>
            <person name="Hagemann M."/>
            <person name="Harholt J."/>
            <person name="Dunand C."/>
            <person name="Zachgo S."/>
            <person name="Langdale J."/>
            <person name="Maumus F."/>
            <person name="Straeten D.V.D."/>
            <person name="Gould S.B."/>
            <person name="Rensing S.A."/>
        </authorList>
    </citation>
    <scope>NUCLEOTIDE SEQUENCE [LARGE SCALE GENOMIC DNA]</scope>
    <source>
        <strain evidence="5 6">S276</strain>
    </source>
</reference>
<comment type="caution">
    <text evidence="5">The sequence shown here is derived from an EMBL/GenBank/DDBJ whole genome shotgun (WGS) entry which is preliminary data.</text>
</comment>
<evidence type="ECO:0000259" key="4">
    <source>
        <dbReference type="Pfam" id="PF17035"/>
    </source>
</evidence>
<sequence>MQQGRGGMGVAGGGRGGRGVATTERSRGVSRGVRPPLSRKELGTGVSGGVAAGVAAYGGMDKKMMVGAAQQYMNDRARVGAKNRGALEVDNFRNLEAVTVGGSGGALKRKREEGAHPYAERVVDNPRGYSSGGDLHLPGCAEAVRSGGGIDNMLSQPVLVAGSGPGSGSHPGQGLSSLKGVQYYAGDNKGEGSGMGRAGAKGWSHIPPLRGVSQGKQNVSSAGNPGLKIDEDEHRQADRRGEQAGMHPVRLGNKVLSDGSEEKLPSDGSSSQGLLDGGELSSLPGLSSSHAKRLGHEGGGGEHHRHMSGGGGSIAASRASRGEVLSPSKGVGGELSSDYVTANRKGEGGGGADPSAERRRRFGNPFAYFGMRELSFKERMVLIENIQTLPEDRRLKVMDIISCRNPNAAEGREEIDLDFVNLLDVETLWDLNRFVNNWVKKRKNKLMKQMKSMEMSAETQPLSWTLKRIVASINGGRWDGERMPWFLLLLQVGGRVIESWKHHYGFYTYVPYRRYRDLHLQMGGGGCIPLAAVISSQASLLAAVPQKEVVSIPSPSCFKEQPRL</sequence>
<evidence type="ECO:0000313" key="6">
    <source>
        <dbReference type="Proteomes" id="UP000265515"/>
    </source>
</evidence>
<keyword evidence="1" id="KW-0805">Transcription regulation</keyword>
<dbReference type="Pfam" id="PF17035">
    <property type="entry name" value="BET"/>
    <property type="match status" value="1"/>
</dbReference>
<evidence type="ECO:0000256" key="2">
    <source>
        <dbReference type="ARBA" id="ARBA00023163"/>
    </source>
</evidence>
<dbReference type="OrthoDB" id="21449at2759"/>
<proteinExistence type="predicted"/>
<feature type="region of interest" description="Disordered" evidence="3">
    <location>
        <begin position="192"/>
        <end position="358"/>
    </location>
</feature>
<organism evidence="5 6">
    <name type="scientific">Chara braunii</name>
    <name type="common">Braun's stonewort</name>
    <dbReference type="NCBI Taxonomy" id="69332"/>
    <lineage>
        <taxon>Eukaryota</taxon>
        <taxon>Viridiplantae</taxon>
        <taxon>Streptophyta</taxon>
        <taxon>Charophyceae</taxon>
        <taxon>Charales</taxon>
        <taxon>Characeae</taxon>
        <taxon>Chara</taxon>
    </lineage>
</organism>
<dbReference type="Proteomes" id="UP000265515">
    <property type="component" value="Unassembled WGS sequence"/>
</dbReference>
<feature type="compositionally biased region" description="Polar residues" evidence="3">
    <location>
        <begin position="214"/>
        <end position="223"/>
    </location>
</feature>
<gene>
    <name evidence="5" type="ORF">CBR_g40186</name>
</gene>
<dbReference type="Gene3D" id="1.20.1270.220">
    <property type="match status" value="1"/>
</dbReference>
<dbReference type="InterPro" id="IPR038336">
    <property type="entry name" value="NET_sf"/>
</dbReference>
<dbReference type="EMBL" id="BFEA01000523">
    <property type="protein sequence ID" value="GBG85548.1"/>
    <property type="molecule type" value="Genomic_DNA"/>
</dbReference>
<keyword evidence="2" id="KW-0804">Transcription</keyword>
<feature type="compositionally biased region" description="Low complexity" evidence="3">
    <location>
        <begin position="266"/>
        <end position="289"/>
    </location>
</feature>
<evidence type="ECO:0000313" key="5">
    <source>
        <dbReference type="EMBL" id="GBG85548.1"/>
    </source>
</evidence>
<feature type="region of interest" description="Disordered" evidence="3">
    <location>
        <begin position="1"/>
        <end position="41"/>
    </location>
</feature>